<sequence>MRSAPLVFAVLCTAVLSSYIPCRGARAPLTDCAHLVDGTATVAAFVSGFFTGRRP</sequence>
<dbReference type="RefSeq" id="WP_307049305.1">
    <property type="nucleotide sequence ID" value="NZ_JAUSYA010000001.1"/>
</dbReference>
<evidence type="ECO:0000313" key="2">
    <source>
        <dbReference type="Proteomes" id="UP001243364"/>
    </source>
</evidence>
<reference evidence="1 2" key="1">
    <citation type="submission" date="2023-07" db="EMBL/GenBank/DDBJ databases">
        <title>Comparative genomics of wheat-associated soil bacteria to identify genetic determinants of phenazine resistance.</title>
        <authorList>
            <person name="Mouncey N."/>
        </authorList>
    </citation>
    <scope>NUCLEOTIDE SEQUENCE [LARGE SCALE GENOMIC DNA]</scope>
    <source>
        <strain evidence="1 2">W4I19-2</strain>
    </source>
</reference>
<organism evidence="1 2">
    <name type="scientific">Streptomyces achromogenes</name>
    <dbReference type="NCBI Taxonomy" id="67255"/>
    <lineage>
        <taxon>Bacteria</taxon>
        <taxon>Bacillati</taxon>
        <taxon>Actinomycetota</taxon>
        <taxon>Actinomycetes</taxon>
        <taxon>Kitasatosporales</taxon>
        <taxon>Streptomycetaceae</taxon>
        <taxon>Streptomyces</taxon>
    </lineage>
</organism>
<gene>
    <name evidence="1" type="ORF">QFZ56_007585</name>
</gene>
<evidence type="ECO:0000313" key="1">
    <source>
        <dbReference type="EMBL" id="MDQ0688622.1"/>
    </source>
</evidence>
<accession>A0ABU0QD91</accession>
<name>A0ABU0QD91_STRAH</name>
<dbReference type="Proteomes" id="UP001243364">
    <property type="component" value="Unassembled WGS sequence"/>
</dbReference>
<proteinExistence type="predicted"/>
<comment type="caution">
    <text evidence="1">The sequence shown here is derived from an EMBL/GenBank/DDBJ whole genome shotgun (WGS) entry which is preliminary data.</text>
</comment>
<keyword evidence="2" id="KW-1185">Reference proteome</keyword>
<protein>
    <submittedName>
        <fullName evidence="1">Multidrug resistance efflux pump</fullName>
    </submittedName>
</protein>
<dbReference type="EMBL" id="JAUSYA010000001">
    <property type="protein sequence ID" value="MDQ0688622.1"/>
    <property type="molecule type" value="Genomic_DNA"/>
</dbReference>